<evidence type="ECO:0000313" key="2">
    <source>
        <dbReference type="Proteomes" id="UP000019141"/>
    </source>
</evidence>
<sequence length="35" mass="4199">MKSVTRHRQSSYDAVIEFMLDSWMRIRDACSMAIY</sequence>
<proteinExistence type="predicted"/>
<accession>W4LR52</accession>
<dbReference type="EMBL" id="AZHW01000336">
    <property type="protein sequence ID" value="ETX00453.1"/>
    <property type="molecule type" value="Genomic_DNA"/>
</dbReference>
<reference evidence="1 2" key="1">
    <citation type="journal article" date="2014" name="Nature">
        <title>An environmental bacterial taxon with a large and distinct metabolic repertoire.</title>
        <authorList>
            <person name="Wilson M.C."/>
            <person name="Mori T."/>
            <person name="Ruckert C."/>
            <person name="Uria A.R."/>
            <person name="Helf M.J."/>
            <person name="Takada K."/>
            <person name="Gernert C."/>
            <person name="Steffens U.A."/>
            <person name="Heycke N."/>
            <person name="Schmitt S."/>
            <person name="Rinke C."/>
            <person name="Helfrich E.J."/>
            <person name="Brachmann A.O."/>
            <person name="Gurgui C."/>
            <person name="Wakimoto T."/>
            <person name="Kracht M."/>
            <person name="Crusemann M."/>
            <person name="Hentschel U."/>
            <person name="Abe I."/>
            <person name="Matsunaga S."/>
            <person name="Kalinowski J."/>
            <person name="Takeyama H."/>
            <person name="Piel J."/>
        </authorList>
    </citation>
    <scope>NUCLEOTIDE SEQUENCE [LARGE SCALE GENOMIC DNA]</scope>
    <source>
        <strain evidence="2">TSY1</strain>
    </source>
</reference>
<keyword evidence="2" id="KW-1185">Reference proteome</keyword>
<dbReference type="AlphaFoldDB" id="W4LR52"/>
<dbReference type="HOGENOM" id="CLU_3363959_0_0_7"/>
<dbReference type="Proteomes" id="UP000019141">
    <property type="component" value="Unassembled WGS sequence"/>
</dbReference>
<comment type="caution">
    <text evidence="1">The sequence shown here is derived from an EMBL/GenBank/DDBJ whole genome shotgun (WGS) entry which is preliminary data.</text>
</comment>
<protein>
    <submittedName>
        <fullName evidence="1">Uncharacterized protein</fullName>
    </submittedName>
</protein>
<evidence type="ECO:0000313" key="1">
    <source>
        <dbReference type="EMBL" id="ETX00453.1"/>
    </source>
</evidence>
<gene>
    <name evidence="1" type="ORF">ETSY1_11160</name>
</gene>
<name>W4LR52_ENTF1</name>
<organism evidence="1 2">
    <name type="scientific">Entotheonella factor</name>
    <dbReference type="NCBI Taxonomy" id="1429438"/>
    <lineage>
        <taxon>Bacteria</taxon>
        <taxon>Pseudomonadati</taxon>
        <taxon>Nitrospinota/Tectimicrobiota group</taxon>
        <taxon>Candidatus Tectimicrobiota</taxon>
        <taxon>Candidatus Entotheonellia</taxon>
        <taxon>Candidatus Entotheonellales</taxon>
        <taxon>Candidatus Entotheonellaceae</taxon>
        <taxon>Candidatus Entotheonella</taxon>
    </lineage>
</organism>